<name>A0ABX9LWV2_9LACO</name>
<evidence type="ECO:0000313" key="2">
    <source>
        <dbReference type="Proteomes" id="UP000283380"/>
    </source>
</evidence>
<protein>
    <recommendedName>
        <fullName evidence="3">Surface layer protein A domain-containing protein</fullName>
    </recommendedName>
</protein>
<evidence type="ECO:0008006" key="3">
    <source>
        <dbReference type="Google" id="ProtNLM"/>
    </source>
</evidence>
<comment type="caution">
    <text evidence="1">The sequence shown here is derived from an EMBL/GenBank/DDBJ whole genome shotgun (WGS) entry which is preliminary data.</text>
</comment>
<dbReference type="RefSeq" id="WP_118896863.1">
    <property type="nucleotide sequence ID" value="NZ_QOCT01000010.1"/>
</dbReference>
<proteinExistence type="predicted"/>
<evidence type="ECO:0000313" key="1">
    <source>
        <dbReference type="EMBL" id="RHW53594.1"/>
    </source>
</evidence>
<organism evidence="1 2">
    <name type="scientific">Lactobacillus bombicola</name>
    <dbReference type="NCBI Taxonomy" id="1505723"/>
    <lineage>
        <taxon>Bacteria</taxon>
        <taxon>Bacillati</taxon>
        <taxon>Bacillota</taxon>
        <taxon>Bacilli</taxon>
        <taxon>Lactobacillales</taxon>
        <taxon>Lactobacillaceae</taxon>
        <taxon>Lactobacillus</taxon>
    </lineage>
</organism>
<reference evidence="1 2" key="1">
    <citation type="submission" date="2018-07" db="EMBL/GenBank/DDBJ databases">
        <title>Genome sequences of six Lactobacillus spp. isolated from bumble bee guts.</title>
        <authorList>
            <person name="Motta E.V.S."/>
            <person name="Moran N.A."/>
        </authorList>
    </citation>
    <scope>NUCLEOTIDE SEQUENCE [LARGE SCALE GENOMIC DNA]</scope>
    <source>
        <strain evidence="1 2">BI-4G</strain>
    </source>
</reference>
<dbReference type="Proteomes" id="UP000283380">
    <property type="component" value="Unassembled WGS sequence"/>
</dbReference>
<dbReference type="EMBL" id="QOCU01000001">
    <property type="protein sequence ID" value="RHW53594.1"/>
    <property type="molecule type" value="Genomic_DNA"/>
</dbReference>
<sequence length="132" mass="15338">MRKKLIVAVAIIFSGIIVINTPISKIRAVPSFESSYWQRPLHPRKVITTKRVRLWKISANVPGYKEYAMKKKWLKKGSIVHVAELASWPWGFEGHIPGIGASHGKGYFWVYNKSNTKWLTYYNKKNLQKYCN</sequence>
<gene>
    <name evidence="1" type="ORF">DS834_01270</name>
</gene>
<accession>A0ABX9LWV2</accession>
<keyword evidence="2" id="KW-1185">Reference proteome</keyword>